<evidence type="ECO:0000256" key="1">
    <source>
        <dbReference type="ARBA" id="ARBA00022679"/>
    </source>
</evidence>
<dbReference type="PROSITE" id="PS50995">
    <property type="entry name" value="HTH_MARR_2"/>
    <property type="match status" value="1"/>
</dbReference>
<dbReference type="PANTHER" id="PTHR13947:SF37">
    <property type="entry name" value="LD18367P"/>
    <property type="match status" value="1"/>
</dbReference>
<dbReference type="PANTHER" id="PTHR13947">
    <property type="entry name" value="GNAT FAMILY N-ACETYLTRANSFERASE"/>
    <property type="match status" value="1"/>
</dbReference>
<dbReference type="PROSITE" id="PS51186">
    <property type="entry name" value="GNAT"/>
    <property type="match status" value="1"/>
</dbReference>
<dbReference type="InterPro" id="IPR016181">
    <property type="entry name" value="Acyl_CoA_acyltransferase"/>
</dbReference>
<organism evidence="4 5">
    <name type="scientific">Novosphingobium humi</name>
    <dbReference type="NCBI Taxonomy" id="2282397"/>
    <lineage>
        <taxon>Bacteria</taxon>
        <taxon>Pseudomonadati</taxon>
        <taxon>Pseudomonadota</taxon>
        <taxon>Alphaproteobacteria</taxon>
        <taxon>Sphingomonadales</taxon>
        <taxon>Sphingomonadaceae</taxon>
        <taxon>Novosphingobium</taxon>
    </lineage>
</organism>
<dbReference type="InterPro" id="IPR036390">
    <property type="entry name" value="WH_DNA-bd_sf"/>
</dbReference>
<dbReference type="InterPro" id="IPR050769">
    <property type="entry name" value="NAT_camello-type"/>
</dbReference>
<evidence type="ECO:0000259" key="2">
    <source>
        <dbReference type="PROSITE" id="PS50995"/>
    </source>
</evidence>
<name>A0ABY7U296_9SPHN</name>
<dbReference type="Gene3D" id="3.40.630.30">
    <property type="match status" value="1"/>
</dbReference>
<protein>
    <submittedName>
        <fullName evidence="4">Helix-turn-helix domain-containing GNAT family N-acetyltransferase</fullName>
    </submittedName>
</protein>
<dbReference type="SUPFAM" id="SSF55729">
    <property type="entry name" value="Acyl-CoA N-acyltransferases (Nat)"/>
    <property type="match status" value="1"/>
</dbReference>
<dbReference type="Proteomes" id="UP001218231">
    <property type="component" value="Chromosome"/>
</dbReference>
<dbReference type="CDD" id="cd04301">
    <property type="entry name" value="NAT_SF"/>
    <property type="match status" value="1"/>
</dbReference>
<dbReference type="Pfam" id="PF12802">
    <property type="entry name" value="MarR_2"/>
    <property type="match status" value="1"/>
</dbReference>
<dbReference type="InterPro" id="IPR000182">
    <property type="entry name" value="GNAT_dom"/>
</dbReference>
<keyword evidence="1" id="KW-0808">Transferase</keyword>
<evidence type="ECO:0000259" key="3">
    <source>
        <dbReference type="PROSITE" id="PS51186"/>
    </source>
</evidence>
<keyword evidence="5" id="KW-1185">Reference proteome</keyword>
<reference evidence="4 5" key="1">
    <citation type="submission" date="2023-02" db="EMBL/GenBank/DDBJ databases">
        <title>Genome sequence of Novosphingobium humi KACC 19094.</title>
        <authorList>
            <person name="Kim S."/>
            <person name="Heo J."/>
            <person name="Kwon S.-W."/>
        </authorList>
    </citation>
    <scope>NUCLEOTIDE SEQUENCE [LARGE SCALE GENOMIC DNA]</scope>
    <source>
        <strain evidence="4 5">KACC 19094</strain>
    </source>
</reference>
<evidence type="ECO:0000313" key="4">
    <source>
        <dbReference type="EMBL" id="WCT78309.1"/>
    </source>
</evidence>
<dbReference type="RefSeq" id="WP_273618639.1">
    <property type="nucleotide sequence ID" value="NZ_CP117417.1"/>
</dbReference>
<feature type="domain" description="N-acetyltransferase" evidence="3">
    <location>
        <begin position="151"/>
        <end position="308"/>
    </location>
</feature>
<dbReference type="EMBL" id="CP117417">
    <property type="protein sequence ID" value="WCT78309.1"/>
    <property type="molecule type" value="Genomic_DNA"/>
</dbReference>
<dbReference type="SUPFAM" id="SSF46785">
    <property type="entry name" value="Winged helix' DNA-binding domain"/>
    <property type="match status" value="1"/>
</dbReference>
<gene>
    <name evidence="4" type="ORF">PQ457_04870</name>
</gene>
<dbReference type="Pfam" id="PF00583">
    <property type="entry name" value="Acetyltransf_1"/>
    <property type="match status" value="1"/>
</dbReference>
<dbReference type="Gene3D" id="1.10.10.10">
    <property type="entry name" value="Winged helix-like DNA-binding domain superfamily/Winged helix DNA-binding domain"/>
    <property type="match status" value="1"/>
</dbReference>
<dbReference type="SMART" id="SM00347">
    <property type="entry name" value="HTH_MARR"/>
    <property type="match status" value="1"/>
</dbReference>
<accession>A0ABY7U296</accession>
<proteinExistence type="predicted"/>
<dbReference type="InterPro" id="IPR036388">
    <property type="entry name" value="WH-like_DNA-bd_sf"/>
</dbReference>
<dbReference type="InterPro" id="IPR000835">
    <property type="entry name" value="HTH_MarR-typ"/>
</dbReference>
<evidence type="ECO:0000313" key="5">
    <source>
        <dbReference type="Proteomes" id="UP001218231"/>
    </source>
</evidence>
<sequence length="308" mass="34564">MLDQLTGDIAALRRFNRLYTNWLGLLDVHLDGSPFTLSEARVLYELAHRHEPTAAEIARTLNMDRAQISRTLKRFAQRNLLETRINPAHGRQQLLILTPEGRVAAEDLNDKTQTAVGALLRQLPEVQRRRLIGATTTMAQALEAKVEAPAVRLRSLRPGDLGMVTARQAMLYADEYGWDQGYEALVARILADFHDHFDPARDAAWIAETGDDMVGSIFLVHTDEPEVARLRLLYVEPTARGTGTGKLLVSTCIARARQLGYARLTLWTNSVLVAARRIYERAGFVLIDEEPHHSFGHDLVGQTWSLDL</sequence>
<feature type="domain" description="HTH marR-type" evidence="2">
    <location>
        <begin position="1"/>
        <end position="140"/>
    </location>
</feature>